<dbReference type="EMBL" id="UZAL01001016">
    <property type="protein sequence ID" value="VDO74608.1"/>
    <property type="molecule type" value="Genomic_DNA"/>
</dbReference>
<reference evidence="1 2" key="1">
    <citation type="submission" date="2018-11" db="EMBL/GenBank/DDBJ databases">
        <authorList>
            <consortium name="Pathogen Informatics"/>
        </authorList>
    </citation>
    <scope>NUCLEOTIDE SEQUENCE [LARGE SCALE GENOMIC DNA]</scope>
    <source>
        <strain>Denwood</strain>
        <strain evidence="2">Zambia</strain>
    </source>
</reference>
<accession>A0A3P8BDS9</accession>
<name>A0A3P8BDS9_9TREM</name>
<keyword evidence="2" id="KW-1185">Reference proteome</keyword>
<sequence>MMPLDVLPRTFKGDLYERLPCCVLPVRATTPSLTVLDESLHDIPCFRFLSGFCDKRSEFMV</sequence>
<dbReference type="Proteomes" id="UP000269396">
    <property type="component" value="Unassembled WGS sequence"/>
</dbReference>
<proteinExistence type="predicted"/>
<protein>
    <submittedName>
        <fullName evidence="1">Uncharacterized protein</fullName>
    </submittedName>
</protein>
<organism evidence="1 2">
    <name type="scientific">Schistosoma mattheei</name>
    <dbReference type="NCBI Taxonomy" id="31246"/>
    <lineage>
        <taxon>Eukaryota</taxon>
        <taxon>Metazoa</taxon>
        <taxon>Spiralia</taxon>
        <taxon>Lophotrochozoa</taxon>
        <taxon>Platyhelminthes</taxon>
        <taxon>Trematoda</taxon>
        <taxon>Digenea</taxon>
        <taxon>Strigeidida</taxon>
        <taxon>Schistosomatoidea</taxon>
        <taxon>Schistosomatidae</taxon>
        <taxon>Schistosoma</taxon>
    </lineage>
</organism>
<gene>
    <name evidence="1" type="ORF">SMTD_LOCUS993</name>
</gene>
<evidence type="ECO:0000313" key="1">
    <source>
        <dbReference type="EMBL" id="VDO74608.1"/>
    </source>
</evidence>
<evidence type="ECO:0000313" key="2">
    <source>
        <dbReference type="Proteomes" id="UP000269396"/>
    </source>
</evidence>
<dbReference type="AlphaFoldDB" id="A0A3P8BDS9"/>